<accession>A0A090R4L8</accession>
<dbReference type="eggNOG" id="COG2357">
    <property type="taxonomic scope" value="Bacteria"/>
</dbReference>
<protein>
    <recommendedName>
        <fullName evidence="4">Phosphoribosylglycinamide formyltransferase</fullName>
    </recommendedName>
</protein>
<name>A0A090R4L8_9GAMM</name>
<evidence type="ECO:0008006" key="4">
    <source>
        <dbReference type="Google" id="ProtNLM"/>
    </source>
</evidence>
<proteinExistence type="predicted"/>
<evidence type="ECO:0000256" key="1">
    <source>
        <dbReference type="SAM" id="SignalP"/>
    </source>
</evidence>
<sequence length="274" mass="30324">MSAKSLFRTCFVLFCILGRGPVANATIPQFTDADIEHPASPTQDTKDNFQRSLSGLYAIPSFRAASVNQPFTDIDSLYQHAEPAQRELQQLLTQVSLHTTTLPILPGVKSKERAAYKIATELNGHPELLTDIARGTLVADDIASLVDAYSLLSREATVLETKNRFKTPAASGYRDLKMLVQLPQTGIIAEIQLHLNAIADIKSGPEHDIYANIQQIERTAQAEQRVLNDIERATITQLRNQSQEMYQHAWHQYLNPSLAPVSPAPNEELLALAS</sequence>
<keyword evidence="1" id="KW-0732">Signal</keyword>
<dbReference type="Gene3D" id="3.30.460.10">
    <property type="entry name" value="Beta Polymerase, domain 2"/>
    <property type="match status" value="1"/>
</dbReference>
<evidence type="ECO:0000313" key="3">
    <source>
        <dbReference type="Proteomes" id="UP000029227"/>
    </source>
</evidence>
<dbReference type="InterPro" id="IPR043519">
    <property type="entry name" value="NT_sf"/>
</dbReference>
<organism evidence="2 3">
    <name type="scientific">Photobacterium aphoticum</name>
    <dbReference type="NCBI Taxonomy" id="754436"/>
    <lineage>
        <taxon>Bacteria</taxon>
        <taxon>Pseudomonadati</taxon>
        <taxon>Pseudomonadota</taxon>
        <taxon>Gammaproteobacteria</taxon>
        <taxon>Vibrionales</taxon>
        <taxon>Vibrionaceae</taxon>
        <taxon>Photobacterium</taxon>
    </lineage>
</organism>
<comment type="caution">
    <text evidence="2">The sequence shown here is derived from an EMBL/GenBank/DDBJ whole genome shotgun (WGS) entry which is preliminary data.</text>
</comment>
<dbReference type="Proteomes" id="UP000029227">
    <property type="component" value="Unassembled WGS sequence"/>
</dbReference>
<dbReference type="SUPFAM" id="SSF81301">
    <property type="entry name" value="Nucleotidyltransferase"/>
    <property type="match status" value="1"/>
</dbReference>
<dbReference type="EMBL" id="BBMN01000001">
    <property type="protein sequence ID" value="GAL02587.1"/>
    <property type="molecule type" value="Genomic_DNA"/>
</dbReference>
<dbReference type="AlphaFoldDB" id="A0A090R4L8"/>
<gene>
    <name evidence="2" type="ORF">JCM19237_5480</name>
</gene>
<evidence type="ECO:0000313" key="2">
    <source>
        <dbReference type="EMBL" id="GAL02587.1"/>
    </source>
</evidence>
<reference evidence="2 3" key="1">
    <citation type="journal article" date="2014" name="Genome Announc.">
        <title>Draft Genome Sequences of Two Vibrionaceae Species, Vibrio ponticus C121 and Photobacterium aphoticum C119, Isolated as Coral Reef Microbiota.</title>
        <authorList>
            <person name="Al-saari N."/>
            <person name="Meirelles P.M."/>
            <person name="Mino S."/>
            <person name="Suda W."/>
            <person name="Oshima K."/>
            <person name="Hattori M."/>
            <person name="Ohkuma M."/>
            <person name="Thompson F.L."/>
            <person name="Gomez-Gil B."/>
            <person name="Sawabe T."/>
            <person name="Sawabe T."/>
        </authorList>
    </citation>
    <scope>NUCLEOTIDE SEQUENCE [LARGE SCALE GENOMIC DNA]</scope>
    <source>
        <strain evidence="2 3">JCM 19237</strain>
    </source>
</reference>
<feature type="chain" id="PRO_5001862286" description="Phosphoribosylglycinamide formyltransferase" evidence="1">
    <location>
        <begin position="26"/>
        <end position="274"/>
    </location>
</feature>
<dbReference type="STRING" id="754436.JCM19237_5480"/>
<feature type="signal peptide" evidence="1">
    <location>
        <begin position="1"/>
        <end position="25"/>
    </location>
</feature>